<keyword evidence="1" id="KW-1133">Transmembrane helix</keyword>
<protein>
    <submittedName>
        <fullName evidence="2">Uncharacterized protein</fullName>
    </submittedName>
</protein>
<dbReference type="EMBL" id="CP024963">
    <property type="protein sequence ID" value="ATZ16998.1"/>
    <property type="molecule type" value="Genomic_DNA"/>
</dbReference>
<dbReference type="AlphaFoldDB" id="A0A2K8NV14"/>
<keyword evidence="1" id="KW-0472">Membrane</keyword>
<dbReference type="KEGG" id="elj:ELUMI_v1c02730"/>
<evidence type="ECO:0000313" key="2">
    <source>
        <dbReference type="EMBL" id="ATZ16998.1"/>
    </source>
</evidence>
<feature type="transmembrane region" description="Helical" evidence="1">
    <location>
        <begin position="12"/>
        <end position="33"/>
    </location>
</feature>
<proteinExistence type="predicted"/>
<keyword evidence="1" id="KW-0812">Transmembrane</keyword>
<dbReference type="Proteomes" id="UP000232063">
    <property type="component" value="Chromosome"/>
</dbReference>
<evidence type="ECO:0000313" key="3">
    <source>
        <dbReference type="Proteomes" id="UP000232063"/>
    </source>
</evidence>
<dbReference type="OrthoDB" id="390308at2"/>
<evidence type="ECO:0000256" key="1">
    <source>
        <dbReference type="SAM" id="Phobius"/>
    </source>
</evidence>
<reference evidence="2 3" key="1">
    <citation type="submission" date="2017-11" db="EMBL/GenBank/DDBJ databases">
        <title>Genome sequence of Entomoplasma luminosum PIMN-1 (ATCC 49195).</title>
        <authorList>
            <person name="Lo W.-S."/>
            <person name="Gasparich G.E."/>
            <person name="Kuo C.-H."/>
        </authorList>
    </citation>
    <scope>NUCLEOTIDE SEQUENCE [LARGE SCALE GENOMIC DNA]</scope>
    <source>
        <strain evidence="2 3">PIMN-1</strain>
    </source>
</reference>
<keyword evidence="3" id="KW-1185">Reference proteome</keyword>
<sequence length="298" mass="34389">MKKKISRKYKWGIGLLIFYILTSWILLVPGMGIEAKLFISSADKQIQRILPKNKYILDPSSKMYDAIMTGPVKNSYIAAAVSTINFSNQDDYEKFYDKYVDFAKTWFENRWNQDLVSKKAIDFNDIGIDMIAFDEAVASKFQSFGFVHTGIEWIFHPGGLGEIFSKDLQKVAETQDFVWDQKYYDDQIQVEMFPELLGLRIKDSIGSSIVNNKVWFLNQQIDSLKFVLKMGLLDKPFMNKDLKATDIADYVQVNDLHHPDFAVSKRFMKAATINWFLSFVIGVGGTIYLVVKIKKEKQ</sequence>
<name>A0A2K8NV14_9MOLU</name>
<organism evidence="2 3">
    <name type="scientific">Williamsoniiplasma luminosum</name>
    <dbReference type="NCBI Taxonomy" id="214888"/>
    <lineage>
        <taxon>Bacteria</taxon>
        <taxon>Bacillati</taxon>
        <taxon>Mycoplasmatota</taxon>
        <taxon>Mollicutes</taxon>
        <taxon>Entomoplasmatales</taxon>
        <taxon>Williamsoniiplasma</taxon>
    </lineage>
</organism>
<accession>A0A2K8NV14</accession>
<gene>
    <name evidence="2" type="ORF">ELUMI_v1c02730</name>
</gene>
<dbReference type="RefSeq" id="WP_025734027.1">
    <property type="nucleotide sequence ID" value="NZ_CP024963.1"/>
</dbReference>
<feature type="transmembrane region" description="Helical" evidence="1">
    <location>
        <begin position="273"/>
        <end position="291"/>
    </location>
</feature>